<gene>
    <name evidence="2" type="ORF">CK240_11475</name>
</gene>
<accession>A0A2A2GJ00</accession>
<evidence type="ECO:0000313" key="2">
    <source>
        <dbReference type="EMBL" id="PAU96883.1"/>
    </source>
</evidence>
<name>A0A2A2GJ00_9RHOB</name>
<dbReference type="InterPro" id="IPR036868">
    <property type="entry name" value="TusA-like_sf"/>
</dbReference>
<dbReference type="OrthoDB" id="30295at2"/>
<comment type="caution">
    <text evidence="2">The sequence shown here is derived from an EMBL/GenBank/DDBJ whole genome shotgun (WGS) entry which is preliminary data.</text>
</comment>
<dbReference type="Pfam" id="PF10006">
    <property type="entry name" value="DUF2249"/>
    <property type="match status" value="2"/>
</dbReference>
<dbReference type="SUPFAM" id="SSF64307">
    <property type="entry name" value="SirA-like"/>
    <property type="match status" value="1"/>
</dbReference>
<dbReference type="InterPro" id="IPR018720">
    <property type="entry name" value="DUF2249"/>
</dbReference>
<evidence type="ECO:0000259" key="1">
    <source>
        <dbReference type="Pfam" id="PF10006"/>
    </source>
</evidence>
<feature type="domain" description="DUF2249" evidence="1">
    <location>
        <begin position="6"/>
        <end position="73"/>
    </location>
</feature>
<organism evidence="2 3">
    <name type="scientific">Paracoccus salipaludis</name>
    <dbReference type="NCBI Taxonomy" id="2032623"/>
    <lineage>
        <taxon>Bacteria</taxon>
        <taxon>Pseudomonadati</taxon>
        <taxon>Pseudomonadota</taxon>
        <taxon>Alphaproteobacteria</taxon>
        <taxon>Rhodobacterales</taxon>
        <taxon>Paracoccaceae</taxon>
        <taxon>Paracoccus</taxon>
    </lineage>
</organism>
<feature type="domain" description="DUF2249" evidence="1">
    <location>
        <begin position="97"/>
        <end position="162"/>
    </location>
</feature>
<keyword evidence="3" id="KW-1185">Reference proteome</keyword>
<evidence type="ECO:0000313" key="3">
    <source>
        <dbReference type="Proteomes" id="UP000218023"/>
    </source>
</evidence>
<reference evidence="2 3" key="1">
    <citation type="submission" date="2017-09" db="EMBL/GenBank/DDBJ databases">
        <title>Paracoccus alkalisoli sp. nov., isolated from saline alkaline soil.</title>
        <authorList>
            <person name="Dong X."/>
            <person name="Zhang G."/>
        </authorList>
    </citation>
    <scope>NUCLEOTIDE SEQUENCE [LARGE SCALE GENOMIC DNA]</scope>
    <source>
        <strain evidence="2 3">WN007</strain>
    </source>
</reference>
<dbReference type="EMBL" id="NSJZ01000009">
    <property type="protein sequence ID" value="PAU96883.1"/>
    <property type="molecule type" value="Genomic_DNA"/>
</dbReference>
<sequence>MSMIVTLDVRPMLAKGQEPFAAIMQAADALGPDQTLRLIAPFRPVPLIGVLRQRGFSFAEHPLGGDVWQVDFSPPPGALSAGSSLEAADWPAPLQLLDLTGLEPPEPMTRILAALETARPGEVVFALLDREPLFLLPQLRARGHAWVGNHAADASGYRLLVRRGADA</sequence>
<dbReference type="AlphaFoldDB" id="A0A2A2GJ00"/>
<proteinExistence type="predicted"/>
<dbReference type="Proteomes" id="UP000218023">
    <property type="component" value="Unassembled WGS sequence"/>
</dbReference>
<protein>
    <submittedName>
        <fullName evidence="2">Universal stress protein</fullName>
    </submittedName>
</protein>
<dbReference type="RefSeq" id="WP_095640483.1">
    <property type="nucleotide sequence ID" value="NZ_NSJZ01000009.1"/>
</dbReference>